<dbReference type="Proteomes" id="UP000440096">
    <property type="component" value="Unassembled WGS sequence"/>
</dbReference>
<comment type="caution">
    <text evidence="3">The sequence shown here is derived from an EMBL/GenBank/DDBJ whole genome shotgun (WGS) entry which is preliminary data.</text>
</comment>
<dbReference type="GO" id="GO:0016787">
    <property type="term" value="F:hydrolase activity"/>
    <property type="evidence" value="ECO:0007669"/>
    <property type="project" value="UniProtKB-KW"/>
</dbReference>
<dbReference type="AlphaFoldDB" id="A0A6N7Z0Q0"/>
<dbReference type="EMBL" id="WMBA01000055">
    <property type="protein sequence ID" value="MTD57868.1"/>
    <property type="molecule type" value="Genomic_DNA"/>
</dbReference>
<evidence type="ECO:0000313" key="4">
    <source>
        <dbReference type="Proteomes" id="UP000440096"/>
    </source>
</evidence>
<evidence type="ECO:0000256" key="2">
    <source>
        <dbReference type="ARBA" id="ARBA00022801"/>
    </source>
</evidence>
<keyword evidence="4" id="KW-1185">Reference proteome</keyword>
<proteinExistence type="predicted"/>
<dbReference type="PANTHER" id="PTHR43037">
    <property type="entry name" value="UNNAMED PRODUCT-RELATED"/>
    <property type="match status" value="1"/>
</dbReference>
<gene>
    <name evidence="3" type="ORF">GKO32_28380</name>
</gene>
<dbReference type="OrthoDB" id="9767239at2"/>
<dbReference type="InterPro" id="IPR029058">
    <property type="entry name" value="AB_hydrolase_fold"/>
</dbReference>
<organism evidence="3 4">
    <name type="scientific">Amycolatopsis pithecellobii</name>
    <dbReference type="NCBI Taxonomy" id="664692"/>
    <lineage>
        <taxon>Bacteria</taxon>
        <taxon>Bacillati</taxon>
        <taxon>Actinomycetota</taxon>
        <taxon>Actinomycetes</taxon>
        <taxon>Pseudonocardiales</taxon>
        <taxon>Pseudonocardiaceae</taxon>
        <taxon>Amycolatopsis</taxon>
    </lineage>
</organism>
<evidence type="ECO:0000256" key="1">
    <source>
        <dbReference type="ARBA" id="ARBA00022729"/>
    </source>
</evidence>
<protein>
    <recommendedName>
        <fullName evidence="5">Polyhydroxybutyrate depolymerase</fullName>
    </recommendedName>
</protein>
<dbReference type="PANTHER" id="PTHR43037:SF5">
    <property type="entry name" value="FERULOYL ESTERASE"/>
    <property type="match status" value="1"/>
</dbReference>
<evidence type="ECO:0000313" key="3">
    <source>
        <dbReference type="EMBL" id="MTD57868.1"/>
    </source>
</evidence>
<evidence type="ECO:0008006" key="5">
    <source>
        <dbReference type="Google" id="ProtNLM"/>
    </source>
</evidence>
<accession>A0A6N7Z0Q0</accession>
<reference evidence="3 4" key="1">
    <citation type="submission" date="2019-11" db="EMBL/GenBank/DDBJ databases">
        <title>Draft genome of Amycolatopsis RM579.</title>
        <authorList>
            <person name="Duangmal K."/>
            <person name="Mingma R."/>
        </authorList>
    </citation>
    <scope>NUCLEOTIDE SEQUENCE [LARGE SCALE GENOMIC DNA]</scope>
    <source>
        <strain evidence="3 4">RM579</strain>
    </source>
</reference>
<dbReference type="Gene3D" id="3.40.50.1820">
    <property type="entry name" value="alpha/beta hydrolase"/>
    <property type="match status" value="1"/>
</dbReference>
<sequence length="353" mass="37604">MKPSTRVSPDFRRVWPVSLCTRWKPDEKKLRRHRFSVARGHNIRMNLRQRLLVLAGALVALAACAPAGVNESVQPQGHATPVPAAVSAGTTTVPRQLTVDGTKRTYLAVGSSVRHKGIPLLIVLHGRGVTAQLESVRTGFLPYAQRGQVNLVYPLGIGESWNAGHGCCGVAAKEGVPDPRFLTAVATDAARYFESDPRRIYLAGYSNGAKLSFEEVCAHPGVFAGLATYGAVPLATCGGKPISALLAGGTDDPVVRAEHFSPTATIALNQAVTQWQTRNGCHGPGSVRHTGRLTLTSWTGCHAGTELSSAVYSGLSHLWPTAAQAAPPYTTYVGEDAAAATIMWNFLSRQRLP</sequence>
<dbReference type="SUPFAM" id="SSF53474">
    <property type="entry name" value="alpha/beta-Hydrolases"/>
    <property type="match status" value="1"/>
</dbReference>
<name>A0A6N7Z0Q0_9PSEU</name>
<keyword evidence="1" id="KW-0732">Signal</keyword>
<keyword evidence="2" id="KW-0378">Hydrolase</keyword>
<dbReference type="InterPro" id="IPR050955">
    <property type="entry name" value="Plant_Biomass_Hydrol_Est"/>
</dbReference>